<evidence type="ECO:0000256" key="5">
    <source>
        <dbReference type="SAM" id="MobiDB-lite"/>
    </source>
</evidence>
<dbReference type="Proteomes" id="UP000036958">
    <property type="component" value="Unassembled WGS sequence"/>
</dbReference>
<dbReference type="EMBL" id="LGIA01000010">
    <property type="protein sequence ID" value="KOH46989.1"/>
    <property type="molecule type" value="Genomic_DNA"/>
</dbReference>
<keyword evidence="3 6" id="KW-1133">Transmembrane helix</keyword>
<protein>
    <recommendedName>
        <fullName evidence="9">TonB C-terminal domain-containing protein</fullName>
    </recommendedName>
</protein>
<dbReference type="RefSeq" id="WP_053178903.1">
    <property type="nucleotide sequence ID" value="NZ_LGIA01000010.1"/>
</dbReference>
<feature type="transmembrane region" description="Helical" evidence="6">
    <location>
        <begin position="12"/>
        <end position="32"/>
    </location>
</feature>
<evidence type="ECO:0000313" key="8">
    <source>
        <dbReference type="Proteomes" id="UP000036958"/>
    </source>
</evidence>
<feature type="region of interest" description="Disordered" evidence="5">
    <location>
        <begin position="61"/>
        <end position="94"/>
    </location>
</feature>
<comment type="subcellular location">
    <subcellularLocation>
        <location evidence="1">Membrane</location>
        <topology evidence="1">Single-pass membrane protein</topology>
    </subcellularLocation>
</comment>
<evidence type="ECO:0000256" key="2">
    <source>
        <dbReference type="ARBA" id="ARBA00022692"/>
    </source>
</evidence>
<evidence type="ECO:0000256" key="1">
    <source>
        <dbReference type="ARBA" id="ARBA00004167"/>
    </source>
</evidence>
<sequence length="245" mass="27806">MSKINELYKQNIYGIIGTLIFHILLVGSFMLAEMNLKGEVKEEPIILDFTDPEDIETPELEETLEEQEEENTPSNQNELEQTTSRSNQAVNDAPVKDPFFDEEYQREIAEAQKLVSDVNNQLSKEVKDLEEFAMPEETTEGMDPDSIKNTIYSGESNIHYFLENRYHLRLPIPVYLAQGGGLVVVDIVVNRRGRVIQADVRNSTALKDPMLEIYARQAAQRTVFNADESAPAQQKGTISYTFVAQ</sequence>
<proteinExistence type="predicted"/>
<dbReference type="NCBIfam" id="TIGR01352">
    <property type="entry name" value="tonB_Cterm"/>
    <property type="match status" value="1"/>
</dbReference>
<dbReference type="GO" id="GO:0016020">
    <property type="term" value="C:membrane"/>
    <property type="evidence" value="ECO:0007669"/>
    <property type="project" value="UniProtKB-SubCell"/>
</dbReference>
<evidence type="ECO:0000256" key="4">
    <source>
        <dbReference type="ARBA" id="ARBA00023136"/>
    </source>
</evidence>
<dbReference type="STRING" id="1409788.NC99_01990"/>
<keyword evidence="2 6" id="KW-0812">Transmembrane</keyword>
<name>A0A0L8VEU5_9BACT</name>
<evidence type="ECO:0000313" key="7">
    <source>
        <dbReference type="EMBL" id="KOH46989.1"/>
    </source>
</evidence>
<evidence type="ECO:0000256" key="3">
    <source>
        <dbReference type="ARBA" id="ARBA00022989"/>
    </source>
</evidence>
<evidence type="ECO:0008006" key="9">
    <source>
        <dbReference type="Google" id="ProtNLM"/>
    </source>
</evidence>
<keyword evidence="8" id="KW-1185">Reference proteome</keyword>
<dbReference type="InterPro" id="IPR006260">
    <property type="entry name" value="TonB/TolA_C"/>
</dbReference>
<dbReference type="OrthoDB" id="9786892at2"/>
<keyword evidence="4 6" id="KW-0472">Membrane</keyword>
<comment type="caution">
    <text evidence="7">The sequence shown here is derived from an EMBL/GenBank/DDBJ whole genome shotgun (WGS) entry which is preliminary data.</text>
</comment>
<dbReference type="AlphaFoldDB" id="A0A0L8VEU5"/>
<feature type="compositionally biased region" description="Acidic residues" evidence="5">
    <location>
        <begin position="61"/>
        <end position="71"/>
    </location>
</feature>
<organism evidence="7 8">
    <name type="scientific">Sunxiuqinia dokdonensis</name>
    <dbReference type="NCBI Taxonomy" id="1409788"/>
    <lineage>
        <taxon>Bacteria</taxon>
        <taxon>Pseudomonadati</taxon>
        <taxon>Bacteroidota</taxon>
        <taxon>Bacteroidia</taxon>
        <taxon>Marinilabiliales</taxon>
        <taxon>Prolixibacteraceae</taxon>
        <taxon>Sunxiuqinia</taxon>
    </lineage>
</organism>
<feature type="compositionally biased region" description="Polar residues" evidence="5">
    <location>
        <begin position="79"/>
        <end position="90"/>
    </location>
</feature>
<gene>
    <name evidence="7" type="ORF">NC99_01990</name>
</gene>
<evidence type="ECO:0000256" key="6">
    <source>
        <dbReference type="SAM" id="Phobius"/>
    </source>
</evidence>
<accession>A0A0L8VEU5</accession>
<reference evidence="8" key="1">
    <citation type="submission" date="2015-07" db="EMBL/GenBank/DDBJ databases">
        <title>Genome sequencing of Sunxiuqinia dokdonensis strain SK.</title>
        <authorList>
            <person name="Ahn S."/>
            <person name="Kim B.-C."/>
        </authorList>
    </citation>
    <scope>NUCLEOTIDE SEQUENCE [LARGE SCALE GENOMIC DNA]</scope>
    <source>
        <strain evidence="8">SK</strain>
    </source>
</reference>